<sequence length="79" mass="9071">MTKTALQDPNSEKYVGWDRKKKRYNKKRRVTIVMGNYVVIIQLTGSIKADFITAYLADTKGRKGRPATIDLIRSGPKWL</sequence>
<gene>
    <name evidence="1" type="ORF">SCALIN_C22_0174</name>
</gene>
<evidence type="ECO:0000313" key="1">
    <source>
        <dbReference type="EMBL" id="GAX61460.1"/>
    </source>
</evidence>
<dbReference type="Proteomes" id="UP000218542">
    <property type="component" value="Unassembled WGS sequence"/>
</dbReference>
<name>A0A286TZZ7_9BACT</name>
<comment type="caution">
    <text evidence="1">The sequence shown here is derived from an EMBL/GenBank/DDBJ whole genome shotgun (WGS) entry which is preliminary data.</text>
</comment>
<dbReference type="EMBL" id="BAOS01000022">
    <property type="protein sequence ID" value="GAX61460.1"/>
    <property type="molecule type" value="Genomic_DNA"/>
</dbReference>
<protein>
    <submittedName>
        <fullName evidence="1">TRAP-type uncharacterized transport system, fused permease components</fullName>
    </submittedName>
</protein>
<dbReference type="OrthoDB" id="795487at2"/>
<evidence type="ECO:0000313" key="2">
    <source>
        <dbReference type="Proteomes" id="UP000218542"/>
    </source>
</evidence>
<keyword evidence="2" id="KW-1185">Reference proteome</keyword>
<dbReference type="AlphaFoldDB" id="A0A286TZZ7"/>
<reference evidence="2" key="1">
    <citation type="journal article" date="2017" name="Environ. Microbiol. Rep.">
        <title>Genetic Diversity of Marine Anaerobic Ammonium-Oxidizing Bacteria as Revealed by Genomic and Proteomic Analyses of 'Candidatus Scalindua japonica'.</title>
        <authorList>
            <person name="Oshiki M."/>
            <person name="Mizuto K."/>
            <person name="Kimura Z."/>
            <person name="Kindaichi T."/>
            <person name="Satoh H."/>
            <person name="Okabe S."/>
        </authorList>
    </citation>
    <scope>NUCLEOTIDE SEQUENCE [LARGE SCALE GENOMIC DNA]</scope>
    <source>
        <strain evidence="2">husup-a2</strain>
    </source>
</reference>
<dbReference type="RefSeq" id="WP_096894848.1">
    <property type="nucleotide sequence ID" value="NZ_BAOS01000022.1"/>
</dbReference>
<proteinExistence type="predicted"/>
<organism evidence="1 2">
    <name type="scientific">Candidatus Scalindua japonica</name>
    <dbReference type="NCBI Taxonomy" id="1284222"/>
    <lineage>
        <taxon>Bacteria</taxon>
        <taxon>Pseudomonadati</taxon>
        <taxon>Planctomycetota</taxon>
        <taxon>Candidatus Brocadiia</taxon>
        <taxon>Candidatus Brocadiales</taxon>
        <taxon>Candidatus Scalinduaceae</taxon>
        <taxon>Candidatus Scalindua</taxon>
    </lineage>
</organism>
<accession>A0A286TZZ7</accession>